<name>X0UZD0_9ZZZZ</name>
<dbReference type="AlphaFoldDB" id="X0UZD0"/>
<dbReference type="InterPro" id="IPR009057">
    <property type="entry name" value="Homeodomain-like_sf"/>
</dbReference>
<feature type="non-terminal residue" evidence="1">
    <location>
        <position position="267"/>
    </location>
</feature>
<comment type="caution">
    <text evidence="1">The sequence shown here is derived from an EMBL/GenBank/DDBJ whole genome shotgun (WGS) entry which is preliminary data.</text>
</comment>
<protein>
    <submittedName>
        <fullName evidence="1">Uncharacterized protein</fullName>
    </submittedName>
</protein>
<evidence type="ECO:0000313" key="1">
    <source>
        <dbReference type="EMBL" id="GAG11185.1"/>
    </source>
</evidence>
<sequence length="267" mass="30468">IISQEEHRPLRGNRVRSQVFFRYVPVASFYEKDLPSQKIAAIELVESGLASIKDAAEVVGLHRNTISESIKIKQLLGISSAIQDDRGRKAPIHYTSDIKAHIVRLVENHPDWTDTQVAKQAAKDLKTRVSRQAVARIRVSHFEPANSLTTPSKSELIEIEGMARRIEEQVRQHVQRSFDFENRLELKDKVEEFADEPAPEATCTTEAKVLYQLQQGVATPYGGLFFYHVFLCELNFCQLFKEFELSESGQYQFSEIFLTLLFGLGLR</sequence>
<dbReference type="SUPFAM" id="SSF46689">
    <property type="entry name" value="Homeodomain-like"/>
    <property type="match status" value="1"/>
</dbReference>
<dbReference type="EMBL" id="BARS01026044">
    <property type="protein sequence ID" value="GAG11185.1"/>
    <property type="molecule type" value="Genomic_DNA"/>
</dbReference>
<gene>
    <name evidence="1" type="ORF">S01H1_41094</name>
</gene>
<organism evidence="1">
    <name type="scientific">marine sediment metagenome</name>
    <dbReference type="NCBI Taxonomy" id="412755"/>
    <lineage>
        <taxon>unclassified sequences</taxon>
        <taxon>metagenomes</taxon>
        <taxon>ecological metagenomes</taxon>
    </lineage>
</organism>
<proteinExistence type="predicted"/>
<accession>X0UZD0</accession>
<reference evidence="1" key="1">
    <citation type="journal article" date="2014" name="Front. Microbiol.">
        <title>High frequency of phylogenetically diverse reductive dehalogenase-homologous genes in deep subseafloor sedimentary metagenomes.</title>
        <authorList>
            <person name="Kawai M."/>
            <person name="Futagami T."/>
            <person name="Toyoda A."/>
            <person name="Takaki Y."/>
            <person name="Nishi S."/>
            <person name="Hori S."/>
            <person name="Arai W."/>
            <person name="Tsubouchi T."/>
            <person name="Morono Y."/>
            <person name="Uchiyama I."/>
            <person name="Ito T."/>
            <person name="Fujiyama A."/>
            <person name="Inagaki F."/>
            <person name="Takami H."/>
        </authorList>
    </citation>
    <scope>NUCLEOTIDE SEQUENCE</scope>
    <source>
        <strain evidence="1">Expedition CK06-06</strain>
    </source>
</reference>
<feature type="non-terminal residue" evidence="1">
    <location>
        <position position="1"/>
    </location>
</feature>